<keyword evidence="2" id="KW-0472">Membrane</keyword>
<evidence type="ECO:0000259" key="4">
    <source>
        <dbReference type="Pfam" id="PF13231"/>
    </source>
</evidence>
<feature type="transmembrane region" description="Helical" evidence="2">
    <location>
        <begin position="293"/>
        <end position="319"/>
    </location>
</feature>
<protein>
    <submittedName>
        <fullName evidence="5">Glycosyltransferase family 39 protein</fullName>
    </submittedName>
</protein>
<proteinExistence type="predicted"/>
<feature type="transmembrane region" description="Helical" evidence="2">
    <location>
        <begin position="325"/>
        <end position="342"/>
    </location>
</feature>
<sequence length="439" mass="46120">MRPTITASRAALLIALLACAGKLWLASHTFGTGDVRTFQGFAHAVHRLGVADVYAHPFYGRMLYNHPPVTGTWLSLAGAAGHAGIPFPLFIRIPAIAADVGTALLVYAMVDRRAGVRKAVAASVMVSASPVLFMVSGYHGNTDPVFVFFTLLAVYLLADLRRPGPAGIAFALALGVKIVPVVVLPALLVVALLQGRRKLLRFVLGLGGVSLVIWGPAAWYQWSGLRHNVFGYAGGTADWWGLSGLVTALAGHPGDVLQLLQGPGRFAVVALSAGAGALLAYRSPDRLPGIAGLTLALFLCLSTASATQYLAWAAAGLFLVEFWTATLYGITAGICLVISYTQRCGDPWCIIGRTESVRLAFPVWWELTAWLCLTFAVAVGLRLMAAGAPGIRQAAPTRPVLYVQKRSRNAPHMAEAAPGTSPGPPPPSSGRGAGSEAAQ</sequence>
<dbReference type="Proteomes" id="UP000664167">
    <property type="component" value="Unassembled WGS sequence"/>
</dbReference>
<comment type="caution">
    <text evidence="5">The sequence shown here is derived from an EMBL/GenBank/DDBJ whole genome shotgun (WGS) entry which is preliminary data.</text>
</comment>
<keyword evidence="2" id="KW-0812">Transmembrane</keyword>
<dbReference type="Pfam" id="PF13231">
    <property type="entry name" value="PMT_2"/>
    <property type="match status" value="1"/>
</dbReference>
<dbReference type="RefSeq" id="WP_206966360.1">
    <property type="nucleotide sequence ID" value="NZ_BAAAJJ010000001.1"/>
</dbReference>
<feature type="chain" id="PRO_5038985800" evidence="3">
    <location>
        <begin position="21"/>
        <end position="439"/>
    </location>
</feature>
<feature type="region of interest" description="Disordered" evidence="1">
    <location>
        <begin position="408"/>
        <end position="439"/>
    </location>
</feature>
<evidence type="ECO:0000256" key="2">
    <source>
        <dbReference type="SAM" id="Phobius"/>
    </source>
</evidence>
<reference evidence="5" key="1">
    <citation type="submission" date="2021-03" db="EMBL/GenBank/DDBJ databases">
        <title>Streptomyces poriferae sp. nov., a novel marine sponge-derived Actinobacteria species with anti-MRSA activity.</title>
        <authorList>
            <person name="Sandoval-Powers M."/>
            <person name="Kralova S."/>
            <person name="Nguyen G.-S."/>
            <person name="Fawwal D."/>
            <person name="Degnes K."/>
            <person name="Klinkenberg G."/>
            <person name="Sletta H."/>
            <person name="Wentzel A."/>
            <person name="Liles M.R."/>
        </authorList>
    </citation>
    <scope>NUCLEOTIDE SEQUENCE</scope>
    <source>
        <strain evidence="5">DSM 41794</strain>
    </source>
</reference>
<name>A0A939FAM5_9ACTN</name>
<dbReference type="InterPro" id="IPR038731">
    <property type="entry name" value="RgtA/B/C-like"/>
</dbReference>
<dbReference type="EMBL" id="JAFLRJ010000292">
    <property type="protein sequence ID" value="MBO0515500.1"/>
    <property type="molecule type" value="Genomic_DNA"/>
</dbReference>
<feature type="signal peptide" evidence="3">
    <location>
        <begin position="1"/>
        <end position="20"/>
    </location>
</feature>
<organism evidence="5 6">
    <name type="scientific">Streptomyces beijiangensis</name>
    <dbReference type="NCBI Taxonomy" id="163361"/>
    <lineage>
        <taxon>Bacteria</taxon>
        <taxon>Bacillati</taxon>
        <taxon>Actinomycetota</taxon>
        <taxon>Actinomycetes</taxon>
        <taxon>Kitasatosporales</taxon>
        <taxon>Streptomycetaceae</taxon>
        <taxon>Streptomyces</taxon>
    </lineage>
</organism>
<keyword evidence="2" id="KW-1133">Transmembrane helix</keyword>
<accession>A0A939FAM5</accession>
<feature type="transmembrane region" description="Helical" evidence="2">
    <location>
        <begin position="89"/>
        <end position="107"/>
    </location>
</feature>
<keyword evidence="3" id="KW-0732">Signal</keyword>
<evidence type="ECO:0000313" key="6">
    <source>
        <dbReference type="Proteomes" id="UP000664167"/>
    </source>
</evidence>
<feature type="transmembrane region" description="Helical" evidence="2">
    <location>
        <begin position="167"/>
        <end position="193"/>
    </location>
</feature>
<keyword evidence="6" id="KW-1185">Reference proteome</keyword>
<gene>
    <name evidence="5" type="ORF">J0695_27445</name>
</gene>
<feature type="domain" description="Glycosyltransferase RgtA/B/C/D-like" evidence="4">
    <location>
        <begin position="91"/>
        <end position="212"/>
    </location>
</feature>
<feature type="transmembrane region" description="Helical" evidence="2">
    <location>
        <begin position="199"/>
        <end position="222"/>
    </location>
</feature>
<feature type="transmembrane region" description="Helical" evidence="2">
    <location>
        <begin position="363"/>
        <end position="385"/>
    </location>
</feature>
<dbReference type="AlphaFoldDB" id="A0A939FAM5"/>
<evidence type="ECO:0000313" key="5">
    <source>
        <dbReference type="EMBL" id="MBO0515500.1"/>
    </source>
</evidence>
<evidence type="ECO:0000256" key="3">
    <source>
        <dbReference type="SAM" id="SignalP"/>
    </source>
</evidence>
<evidence type="ECO:0000256" key="1">
    <source>
        <dbReference type="SAM" id="MobiDB-lite"/>
    </source>
</evidence>